<dbReference type="EMBL" id="CAJNNW010028586">
    <property type="protein sequence ID" value="CAE8696820.1"/>
    <property type="molecule type" value="Genomic_DNA"/>
</dbReference>
<dbReference type="Proteomes" id="UP000626109">
    <property type="component" value="Unassembled WGS sequence"/>
</dbReference>
<feature type="region of interest" description="Disordered" evidence="1">
    <location>
        <begin position="87"/>
        <end position="107"/>
    </location>
</feature>
<evidence type="ECO:0000313" key="2">
    <source>
        <dbReference type="EMBL" id="CAE8696820.1"/>
    </source>
</evidence>
<protein>
    <submittedName>
        <fullName evidence="3">Uncharacterized protein</fullName>
    </submittedName>
</protein>
<sequence>MLLFRNPKLATSDADQVEVADEVADIFAQAVGKTNYGLPNRIPASKVMTKEQSDTMKKIYKRDAVEHADLPIPVKVMRTLMGQGMVPDPFLAKDHDSKTKKDRKAEE</sequence>
<evidence type="ECO:0000313" key="4">
    <source>
        <dbReference type="Proteomes" id="UP000626109"/>
    </source>
</evidence>
<evidence type="ECO:0000256" key="1">
    <source>
        <dbReference type="SAM" id="MobiDB-lite"/>
    </source>
</evidence>
<organism evidence="3 4">
    <name type="scientific">Polarella glacialis</name>
    <name type="common">Dinoflagellate</name>
    <dbReference type="NCBI Taxonomy" id="89957"/>
    <lineage>
        <taxon>Eukaryota</taxon>
        <taxon>Sar</taxon>
        <taxon>Alveolata</taxon>
        <taxon>Dinophyceae</taxon>
        <taxon>Suessiales</taxon>
        <taxon>Suessiaceae</taxon>
        <taxon>Polarella</taxon>
    </lineage>
</organism>
<reference evidence="3" key="1">
    <citation type="submission" date="2021-02" db="EMBL/GenBank/DDBJ databases">
        <authorList>
            <person name="Dougan E. K."/>
            <person name="Rhodes N."/>
            <person name="Thang M."/>
            <person name="Chan C."/>
        </authorList>
    </citation>
    <scope>NUCLEOTIDE SEQUENCE</scope>
</reference>
<accession>A0A813LDT1</accession>
<dbReference type="EMBL" id="CAJNNW010035497">
    <property type="protein sequence ID" value="CAE8728066.1"/>
    <property type="molecule type" value="Genomic_DNA"/>
</dbReference>
<evidence type="ECO:0000313" key="3">
    <source>
        <dbReference type="EMBL" id="CAE8728066.1"/>
    </source>
</evidence>
<name>A0A813LDT1_POLGL</name>
<feature type="compositionally biased region" description="Basic and acidic residues" evidence="1">
    <location>
        <begin position="91"/>
        <end position="107"/>
    </location>
</feature>
<dbReference type="AlphaFoldDB" id="A0A813LDT1"/>
<gene>
    <name evidence="2" type="ORF">PGLA2088_LOCUS30008</name>
    <name evidence="3" type="ORF">PGLA2088_LOCUS45002</name>
</gene>
<comment type="caution">
    <text evidence="3">The sequence shown here is derived from an EMBL/GenBank/DDBJ whole genome shotgun (WGS) entry which is preliminary data.</text>
</comment>
<proteinExistence type="predicted"/>